<dbReference type="AlphaFoldDB" id="K4QTB4"/>
<gene>
    <name evidence="2" type="ORF">BN159_1727</name>
</gene>
<sequence length="465" mass="46495">MPGGGRRAAPGVGDHAGGDAVHGGAQGGRDGVVDGGGDQRVDELQVALLRRGRRRVGGGENTGGAQEFGAADRVVAAHGGELGDLVDGDPGAEDGGRPGEPGGLDAESLQAGDETAPAGRAVQGAQFGRGGLDRFHLAVLHLGEQLDGLVGIARGDGPDLAAERGVGVPAEGRAGEARGGVRGQRAQRGDGAARRGGHRVEVAGALAAYVAGPAGHHDQHGQVGEALGEGGEPAQGLLVGPVGVVDEQHQRPVAPCEPSYGRHQAVAHALRVGAAIAGVRYAEGGARDVVPVAEVLAGLLGQQGHQRGLEQVPYHVEGNGLQGLAAAGRPHVAAARLGDPSRFGQQGSLAEAGFAPDDQQASRGGPVGAEGVHRPSHGGDFGLALPQGSRGGRCGPYLRHPATSPSRPNDVQASSVVLRPHGWRAVRGAVAVTGDGVFGKMTTGPAGRVRSPLIRLSPMPHTVGA</sequence>
<proteinExistence type="predicted"/>
<dbReference type="STRING" id="1214101.BN159_1727"/>
<evidence type="ECO:0000256" key="1">
    <source>
        <dbReference type="SAM" id="MobiDB-lite"/>
    </source>
</evidence>
<dbReference type="EMBL" id="HE971709">
    <property type="protein sequence ID" value="CCK26106.1"/>
    <property type="molecule type" value="Genomic_DNA"/>
</dbReference>
<keyword evidence="3" id="KW-1185">Reference proteome</keyword>
<dbReference type="KEGG" id="sdv:BN159_1727"/>
<name>K4QTB4_STRDJ</name>
<feature type="compositionally biased region" description="Gly residues" evidence="1">
    <location>
        <begin position="20"/>
        <end position="36"/>
    </location>
</feature>
<dbReference type="PATRIC" id="fig|1214101.3.peg.1753"/>
<dbReference type="eggNOG" id="ENOG50324DG">
    <property type="taxonomic scope" value="Bacteria"/>
</dbReference>
<organism evidence="2 3">
    <name type="scientific">Streptomyces davaonensis (strain DSM 101723 / JCM 4913 / KCC S-0913 / 768)</name>
    <dbReference type="NCBI Taxonomy" id="1214101"/>
    <lineage>
        <taxon>Bacteria</taxon>
        <taxon>Bacillati</taxon>
        <taxon>Actinomycetota</taxon>
        <taxon>Actinomycetes</taxon>
        <taxon>Kitasatosporales</taxon>
        <taxon>Streptomycetaceae</taxon>
        <taxon>Streptomyces</taxon>
    </lineage>
</organism>
<dbReference type="HOGENOM" id="CLU_587812_0_0_11"/>
<feature type="region of interest" description="Disordered" evidence="1">
    <location>
        <begin position="355"/>
        <end position="410"/>
    </location>
</feature>
<dbReference type="Proteomes" id="UP000008043">
    <property type="component" value="Chromosome"/>
</dbReference>
<evidence type="ECO:0000313" key="3">
    <source>
        <dbReference type="Proteomes" id="UP000008043"/>
    </source>
</evidence>
<reference evidence="2 3" key="1">
    <citation type="journal article" date="2012" name="J. Bacteriol.">
        <title>Genome sequence of the bacterium Streptomyces davawensis JCM 4913 and heterologous production of the unique antibiotic roseoflavin.</title>
        <authorList>
            <person name="Jankowitsch F."/>
            <person name="Schwarz J."/>
            <person name="Ruckert C."/>
            <person name="Gust B."/>
            <person name="Szczepanowski R."/>
            <person name="Blom J."/>
            <person name="Pelzer S."/>
            <person name="Kalinowski J."/>
            <person name="Mack M."/>
        </authorList>
    </citation>
    <scope>NUCLEOTIDE SEQUENCE [LARGE SCALE GENOMIC DNA]</scope>
    <source>
        <strain evidence="3">DSM 101723 / JCM 4913 / KCC S-0913 / 768</strain>
    </source>
</reference>
<feature type="compositionally biased region" description="Low complexity" evidence="1">
    <location>
        <begin position="7"/>
        <end position="19"/>
    </location>
</feature>
<feature type="region of interest" description="Disordered" evidence="1">
    <location>
        <begin position="1"/>
        <end position="113"/>
    </location>
</feature>
<feature type="compositionally biased region" description="Basic and acidic residues" evidence="1">
    <location>
        <begin position="187"/>
        <end position="196"/>
    </location>
</feature>
<protein>
    <submittedName>
        <fullName evidence="2">Uncharacterized protein</fullName>
    </submittedName>
</protein>
<feature type="region of interest" description="Disordered" evidence="1">
    <location>
        <begin position="171"/>
        <end position="196"/>
    </location>
</feature>
<accession>K4QTB4</accession>
<evidence type="ECO:0000313" key="2">
    <source>
        <dbReference type="EMBL" id="CCK26106.1"/>
    </source>
</evidence>